<evidence type="ECO:0000313" key="2">
    <source>
        <dbReference type="EMBL" id="MEN7551285.1"/>
    </source>
</evidence>
<proteinExistence type="predicted"/>
<organism evidence="2 3">
    <name type="scientific">Rapidithrix thailandica</name>
    <dbReference type="NCBI Taxonomy" id="413964"/>
    <lineage>
        <taxon>Bacteria</taxon>
        <taxon>Pseudomonadati</taxon>
        <taxon>Bacteroidota</taxon>
        <taxon>Cytophagia</taxon>
        <taxon>Cytophagales</taxon>
        <taxon>Flammeovirgaceae</taxon>
        <taxon>Rapidithrix</taxon>
    </lineage>
</organism>
<keyword evidence="1" id="KW-1133">Transmembrane helix</keyword>
<dbReference type="GO" id="GO:0016787">
    <property type="term" value="F:hydrolase activity"/>
    <property type="evidence" value="ECO:0007669"/>
    <property type="project" value="UniProtKB-KW"/>
</dbReference>
<dbReference type="Proteomes" id="UP001403385">
    <property type="component" value="Unassembled WGS sequence"/>
</dbReference>
<evidence type="ECO:0000256" key="1">
    <source>
        <dbReference type="SAM" id="Phobius"/>
    </source>
</evidence>
<feature type="transmembrane region" description="Helical" evidence="1">
    <location>
        <begin position="119"/>
        <end position="134"/>
    </location>
</feature>
<name>A0AAW9SHK3_9BACT</name>
<feature type="transmembrane region" description="Helical" evidence="1">
    <location>
        <begin position="199"/>
        <end position="217"/>
    </location>
</feature>
<accession>A0AAW9SHK3</accession>
<gene>
    <name evidence="2" type="ORF">AAG747_25430</name>
</gene>
<dbReference type="RefSeq" id="WP_346824066.1">
    <property type="nucleotide sequence ID" value="NZ_JBDKWZ010000021.1"/>
</dbReference>
<evidence type="ECO:0000313" key="3">
    <source>
        <dbReference type="Proteomes" id="UP001403385"/>
    </source>
</evidence>
<keyword evidence="1" id="KW-0812">Transmembrane</keyword>
<feature type="transmembrane region" description="Helical" evidence="1">
    <location>
        <begin position="82"/>
        <end position="103"/>
    </location>
</feature>
<keyword evidence="2" id="KW-0378">Hydrolase</keyword>
<feature type="transmembrane region" description="Helical" evidence="1">
    <location>
        <begin position="171"/>
        <end position="192"/>
    </location>
</feature>
<keyword evidence="3" id="KW-1185">Reference proteome</keyword>
<dbReference type="AlphaFoldDB" id="A0AAW9SHK3"/>
<reference evidence="2 3" key="1">
    <citation type="submission" date="2024-04" db="EMBL/GenBank/DDBJ databases">
        <title>Novel genus in family Flammeovirgaceae.</title>
        <authorList>
            <person name="Nguyen T.H."/>
            <person name="Vuong T.Q."/>
            <person name="Le H."/>
            <person name="Kim S.-G."/>
        </authorList>
    </citation>
    <scope>NUCLEOTIDE SEQUENCE [LARGE SCALE GENOMIC DNA]</scope>
    <source>
        <strain evidence="2 3">JCM 23209</strain>
    </source>
</reference>
<dbReference type="Pfam" id="PF04307">
    <property type="entry name" value="YdjM"/>
    <property type="match status" value="1"/>
</dbReference>
<sequence>MDILTHTLSGVAAGTVVAGFSSKGFRKKTGIIALGGLGGALPDLDAFSLWSGFDTYIGKALALSHSGKEIYFSKFWYSHHGFLHSITASLLLVFLMACLVFWVKRNSSYNLLQSVKKKQLFYLSFVFGFLLHLLEDMPTPSSVWGGVNFFWPSREYIGGTGQIWWWNNYDIFLIVTGVIVLNCLLLVLRRFIRFDGRKFTVAVFMLGFTLALVQINTRGFDFHYTGHTPKYQEYEAKSKEIQKQLLGEKLYGWMQLFDNQLKIYF</sequence>
<comment type="caution">
    <text evidence="2">The sequence shown here is derived from an EMBL/GenBank/DDBJ whole genome shotgun (WGS) entry which is preliminary data.</text>
</comment>
<keyword evidence="1" id="KW-0472">Membrane</keyword>
<protein>
    <submittedName>
        <fullName evidence="2">Metal-dependent hydrolase</fullName>
    </submittedName>
</protein>
<dbReference type="EMBL" id="JBDKWZ010000021">
    <property type="protein sequence ID" value="MEN7551285.1"/>
    <property type="molecule type" value="Genomic_DNA"/>
</dbReference>
<dbReference type="InterPro" id="IPR007404">
    <property type="entry name" value="YdjM-like"/>
</dbReference>